<accession>A0A9R0W6F9</accession>
<evidence type="ECO:0000313" key="3">
    <source>
        <dbReference type="EMBL" id="VAI00475.1"/>
    </source>
</evidence>
<dbReference type="Gramene" id="TRITD4Bv1G000190.1">
    <property type="protein sequence ID" value="TRITD4Bv1G000190.1"/>
    <property type="gene ID" value="TRITD4Bv1G000190"/>
</dbReference>
<keyword evidence="1" id="KW-1133">Transmembrane helix</keyword>
<keyword evidence="1" id="KW-0472">Membrane</keyword>
<evidence type="ECO:0000313" key="4">
    <source>
        <dbReference type="Proteomes" id="UP000324705"/>
    </source>
</evidence>
<dbReference type="OMA" id="YWAFNDR"/>
<feature type="transmembrane region" description="Helical" evidence="1">
    <location>
        <begin position="47"/>
        <end position="69"/>
    </location>
</feature>
<dbReference type="AlphaFoldDB" id="A0A9R0W6F9"/>
<keyword evidence="1" id="KW-0812">Transmembrane</keyword>
<feature type="transmembrane region" description="Helical" evidence="1">
    <location>
        <begin position="14"/>
        <end position="35"/>
    </location>
</feature>
<feature type="domain" description="DUF4220" evidence="2">
    <location>
        <begin position="50"/>
        <end position="365"/>
    </location>
</feature>
<sequence>MMDFSTVVLWWEEWQLRLLVLGSLFLQYFLAFAAIHRRRSIPSSLRFFIWLAFLGSDALAISALATALLTQQKKTTGGDDDLTRVVLAIPTSITAGGKNGGLQIFWAPVLLLHLAGPDSITAYNIEDNELWKRHIMTVIYKVTGAIYVFYQSWSGESKLLTAAVLLFIAGTLKCVEKPMALKSASIYTLVSSSPFKYDNVPIDVETKISLEDYVGDAKGYFATVKVGDTVDELTEATTKQLRVIPHWLFVDLASTLFHRLKVLHMFLVFDNNAADNLLQSGLCGAFVRLYTKHSMLLSFLWTKSRKMGLITAYAYLNRVLAVCLTISAVALFHQSHKQGYDGNDVKVTYALLWGAAFLEVHALFSNKYDFFTWTNRVAQYNLIASFARGKTPSKLLKLAGFCGCKDYVDQHWYVDHSSSSFPITELVIQQVKAGWKDYIQGVSSYWAFNDRRGQLTIQQEGCYDELCSTLEVPFDESILVWHMATEICSYQQVQVQVHDQGASGDEAAAGHCDAATSCREISNYLVYLFVNNPEMLMAGTRVTILSEACEELQNMFKDDMLPPGEEGDLAEEIHTRAQAMQGAAATATTKAFVLRASNLAMQLLAMNGDRRWKVMQGVWVEMLCFSASRCRGHLHAKSLGMGGEYLSYVWLLLWYMGLESVAERQQRSDFRKQGAPSSSQSWI</sequence>
<gene>
    <name evidence="3" type="ORF">TRITD_4Bv1G000190</name>
</gene>
<dbReference type="Pfam" id="PF13968">
    <property type="entry name" value="DUF4220"/>
    <property type="match status" value="1"/>
</dbReference>
<reference evidence="3 4" key="1">
    <citation type="submission" date="2017-09" db="EMBL/GenBank/DDBJ databases">
        <authorList>
            <consortium name="International Durum Wheat Genome Sequencing Consortium (IDWGSC)"/>
            <person name="Milanesi L."/>
        </authorList>
    </citation>
    <scope>NUCLEOTIDE SEQUENCE [LARGE SCALE GENOMIC DNA]</scope>
    <source>
        <strain evidence="4">cv. Svevo</strain>
    </source>
</reference>
<dbReference type="InterPro" id="IPR007658">
    <property type="entry name" value="DUF594"/>
</dbReference>
<dbReference type="Pfam" id="PF04578">
    <property type="entry name" value="DUF594"/>
    <property type="match status" value="1"/>
</dbReference>
<dbReference type="InterPro" id="IPR025315">
    <property type="entry name" value="DUF4220"/>
</dbReference>
<dbReference type="EMBL" id="LT934118">
    <property type="protein sequence ID" value="VAI00475.1"/>
    <property type="molecule type" value="Genomic_DNA"/>
</dbReference>
<name>A0A9R0W6F9_TRITD</name>
<evidence type="ECO:0000256" key="1">
    <source>
        <dbReference type="SAM" id="Phobius"/>
    </source>
</evidence>
<protein>
    <recommendedName>
        <fullName evidence="2">DUF4220 domain-containing protein</fullName>
    </recommendedName>
</protein>
<dbReference type="PANTHER" id="PTHR31325">
    <property type="entry name" value="OS01G0798800 PROTEIN-RELATED"/>
    <property type="match status" value="1"/>
</dbReference>
<keyword evidence="4" id="KW-1185">Reference proteome</keyword>
<proteinExistence type="predicted"/>
<organism evidence="3 4">
    <name type="scientific">Triticum turgidum subsp. durum</name>
    <name type="common">Durum wheat</name>
    <name type="synonym">Triticum durum</name>
    <dbReference type="NCBI Taxonomy" id="4567"/>
    <lineage>
        <taxon>Eukaryota</taxon>
        <taxon>Viridiplantae</taxon>
        <taxon>Streptophyta</taxon>
        <taxon>Embryophyta</taxon>
        <taxon>Tracheophyta</taxon>
        <taxon>Spermatophyta</taxon>
        <taxon>Magnoliopsida</taxon>
        <taxon>Liliopsida</taxon>
        <taxon>Poales</taxon>
        <taxon>Poaceae</taxon>
        <taxon>BOP clade</taxon>
        <taxon>Pooideae</taxon>
        <taxon>Triticodae</taxon>
        <taxon>Triticeae</taxon>
        <taxon>Triticinae</taxon>
        <taxon>Triticum</taxon>
    </lineage>
</organism>
<evidence type="ECO:0000259" key="2">
    <source>
        <dbReference type="Pfam" id="PF13968"/>
    </source>
</evidence>
<dbReference type="Proteomes" id="UP000324705">
    <property type="component" value="Chromosome 4B"/>
</dbReference>